<dbReference type="PROSITE" id="PS50108">
    <property type="entry name" value="CRIB"/>
    <property type="match status" value="1"/>
</dbReference>
<feature type="region of interest" description="Disordered" evidence="16">
    <location>
        <begin position="133"/>
        <end position="218"/>
    </location>
</feature>
<accession>A0AAF3FJZ8</accession>
<dbReference type="Gene3D" id="3.90.810.10">
    <property type="entry name" value="CRIB domain"/>
    <property type="match status" value="1"/>
</dbReference>
<evidence type="ECO:0000256" key="1">
    <source>
        <dbReference type="ARBA" id="ARBA00004489"/>
    </source>
</evidence>
<evidence type="ECO:0000256" key="8">
    <source>
        <dbReference type="ARBA" id="ARBA00022679"/>
    </source>
</evidence>
<comment type="similarity">
    <text evidence="3">Belongs to the protein kinase superfamily. STE Ser/Thr protein kinase family. STE20 subfamily.</text>
</comment>
<evidence type="ECO:0000256" key="15">
    <source>
        <dbReference type="PROSITE-ProRule" id="PRU10141"/>
    </source>
</evidence>
<dbReference type="Gene3D" id="3.30.200.20">
    <property type="entry name" value="Phosphorylase Kinase, domain 1"/>
    <property type="match status" value="1"/>
</dbReference>
<dbReference type="GO" id="GO:0009791">
    <property type="term" value="P:post-embryonic development"/>
    <property type="evidence" value="ECO:0007669"/>
    <property type="project" value="UniProtKB-ARBA"/>
</dbReference>
<proteinExistence type="inferred from homology"/>
<feature type="compositionally biased region" description="Polar residues" evidence="16">
    <location>
        <begin position="180"/>
        <end position="194"/>
    </location>
</feature>
<dbReference type="GO" id="GO:0004674">
    <property type="term" value="F:protein serine/threonine kinase activity"/>
    <property type="evidence" value="ECO:0007669"/>
    <property type="project" value="UniProtKB-KW"/>
</dbReference>
<evidence type="ECO:0000256" key="12">
    <source>
        <dbReference type="ARBA" id="ARBA00023273"/>
    </source>
</evidence>
<dbReference type="InterPro" id="IPR008271">
    <property type="entry name" value="Ser/Thr_kinase_AS"/>
</dbReference>
<evidence type="ECO:0000256" key="10">
    <source>
        <dbReference type="ARBA" id="ARBA00022777"/>
    </source>
</evidence>
<dbReference type="InterPro" id="IPR000719">
    <property type="entry name" value="Prot_kinase_dom"/>
</dbReference>
<dbReference type="CDD" id="cd01093">
    <property type="entry name" value="CRIB_PAK_like"/>
    <property type="match status" value="1"/>
</dbReference>
<comment type="catalytic activity">
    <reaction evidence="13">
        <text>L-threonyl-[protein] + ATP = O-phospho-L-threonyl-[protein] + ADP + H(+)</text>
        <dbReference type="Rhea" id="RHEA:46608"/>
        <dbReference type="Rhea" id="RHEA-COMP:11060"/>
        <dbReference type="Rhea" id="RHEA-COMP:11605"/>
        <dbReference type="ChEBI" id="CHEBI:15378"/>
        <dbReference type="ChEBI" id="CHEBI:30013"/>
        <dbReference type="ChEBI" id="CHEBI:30616"/>
        <dbReference type="ChEBI" id="CHEBI:61977"/>
        <dbReference type="ChEBI" id="CHEBI:456216"/>
        <dbReference type="EC" id="2.7.11.1"/>
    </reaction>
</comment>
<evidence type="ECO:0000313" key="19">
    <source>
        <dbReference type="Proteomes" id="UP000887575"/>
    </source>
</evidence>
<evidence type="ECO:0000256" key="4">
    <source>
        <dbReference type="ARBA" id="ARBA00012513"/>
    </source>
</evidence>
<dbReference type="InterPro" id="IPR017441">
    <property type="entry name" value="Protein_kinase_ATP_BS"/>
</dbReference>
<feature type="binding site" evidence="15">
    <location>
        <position position="304"/>
    </location>
    <ligand>
        <name>ATP</name>
        <dbReference type="ChEBI" id="CHEBI:30616"/>
    </ligand>
</feature>
<reference evidence="20" key="1">
    <citation type="submission" date="2024-02" db="UniProtKB">
        <authorList>
            <consortium name="WormBaseParasite"/>
        </authorList>
    </citation>
    <scope>IDENTIFICATION</scope>
</reference>
<dbReference type="InterPro" id="IPR033923">
    <property type="entry name" value="PAK_BD"/>
</dbReference>
<dbReference type="FunFam" id="3.90.810.10:FF:000005">
    <property type="entry name" value="Non-specific serine/threonine protein kinase"/>
    <property type="match status" value="1"/>
</dbReference>
<dbReference type="SMART" id="SM00285">
    <property type="entry name" value="PBD"/>
    <property type="match status" value="1"/>
</dbReference>
<dbReference type="GO" id="GO:0005524">
    <property type="term" value="F:ATP binding"/>
    <property type="evidence" value="ECO:0007669"/>
    <property type="project" value="UniProtKB-UniRule"/>
</dbReference>
<evidence type="ECO:0000256" key="2">
    <source>
        <dbReference type="ARBA" id="ARBA00004496"/>
    </source>
</evidence>
<dbReference type="FunFam" id="1.10.510.10:FF:000011">
    <property type="entry name" value="Non-specific serine/threonine protein kinase"/>
    <property type="match status" value="1"/>
</dbReference>
<evidence type="ECO:0000259" key="18">
    <source>
        <dbReference type="PROSITE" id="PS50108"/>
    </source>
</evidence>
<dbReference type="Proteomes" id="UP000887575">
    <property type="component" value="Unassembled WGS sequence"/>
</dbReference>
<dbReference type="GO" id="GO:0005829">
    <property type="term" value="C:cytosol"/>
    <property type="evidence" value="ECO:0007669"/>
    <property type="project" value="UniProtKB-ARBA"/>
</dbReference>
<evidence type="ECO:0000256" key="5">
    <source>
        <dbReference type="ARBA" id="ARBA00022473"/>
    </source>
</evidence>
<dbReference type="Pfam" id="PF00069">
    <property type="entry name" value="Pkinase"/>
    <property type="match status" value="1"/>
</dbReference>
<dbReference type="PROSITE" id="PS00108">
    <property type="entry name" value="PROTEIN_KINASE_ST"/>
    <property type="match status" value="1"/>
</dbReference>
<dbReference type="FunFam" id="3.30.200.20:FF:000705">
    <property type="entry name" value="Non-specific serine/threonine protein kinase"/>
    <property type="match status" value="1"/>
</dbReference>
<dbReference type="GO" id="GO:0034329">
    <property type="term" value="P:cell junction assembly"/>
    <property type="evidence" value="ECO:0007669"/>
    <property type="project" value="UniProtKB-ARBA"/>
</dbReference>
<keyword evidence="6" id="KW-0963">Cytoplasm</keyword>
<dbReference type="GO" id="GO:0016477">
    <property type="term" value="P:cell migration"/>
    <property type="evidence" value="ECO:0007669"/>
    <property type="project" value="UniProtKB-ARBA"/>
</dbReference>
<dbReference type="GO" id="GO:0030054">
    <property type="term" value="C:cell junction"/>
    <property type="evidence" value="ECO:0007669"/>
    <property type="project" value="UniProtKB-ARBA"/>
</dbReference>
<dbReference type="InterPro" id="IPR011009">
    <property type="entry name" value="Kinase-like_dom_sf"/>
</dbReference>
<feature type="region of interest" description="Disordered" evidence="16">
    <location>
        <begin position="1"/>
        <end position="71"/>
    </location>
</feature>
<dbReference type="EC" id="2.7.11.1" evidence="4"/>
<evidence type="ECO:0000256" key="9">
    <source>
        <dbReference type="ARBA" id="ARBA00022741"/>
    </source>
</evidence>
<keyword evidence="7" id="KW-0723">Serine/threonine-protein kinase</keyword>
<dbReference type="GO" id="GO:0009887">
    <property type="term" value="P:animal organ morphogenesis"/>
    <property type="evidence" value="ECO:0007669"/>
    <property type="project" value="UniProtKB-ARBA"/>
</dbReference>
<dbReference type="GO" id="GO:0030424">
    <property type="term" value="C:axon"/>
    <property type="evidence" value="ECO:0007669"/>
    <property type="project" value="UniProtKB-SubCell"/>
</dbReference>
<feature type="compositionally biased region" description="Basic and acidic residues" evidence="16">
    <location>
        <begin position="33"/>
        <end position="42"/>
    </location>
</feature>
<name>A0AAF3FJZ8_9BILA</name>
<evidence type="ECO:0000313" key="20">
    <source>
        <dbReference type="WBParaSite" id="MBELARI_LOCUS7201"/>
    </source>
</evidence>
<keyword evidence="11 15" id="KW-0067">ATP-binding</keyword>
<dbReference type="Pfam" id="PF00786">
    <property type="entry name" value="PBD"/>
    <property type="match status" value="1"/>
</dbReference>
<dbReference type="GO" id="GO:0007411">
    <property type="term" value="P:axon guidance"/>
    <property type="evidence" value="ECO:0007669"/>
    <property type="project" value="UniProtKB-ARBA"/>
</dbReference>
<evidence type="ECO:0000256" key="14">
    <source>
        <dbReference type="ARBA" id="ARBA00048679"/>
    </source>
</evidence>
<evidence type="ECO:0000256" key="11">
    <source>
        <dbReference type="ARBA" id="ARBA00022840"/>
    </source>
</evidence>
<keyword evidence="8" id="KW-0808">Transferase</keyword>
<keyword evidence="5" id="KW-0217">Developmental protein</keyword>
<evidence type="ECO:0000256" key="6">
    <source>
        <dbReference type="ARBA" id="ARBA00022490"/>
    </source>
</evidence>
<feature type="domain" description="CRIB" evidence="18">
    <location>
        <begin position="69"/>
        <end position="82"/>
    </location>
</feature>
<dbReference type="PROSITE" id="PS50011">
    <property type="entry name" value="PROTEIN_KINASE_DOM"/>
    <property type="match status" value="1"/>
</dbReference>
<dbReference type="GO" id="GO:0005886">
    <property type="term" value="C:plasma membrane"/>
    <property type="evidence" value="ECO:0007669"/>
    <property type="project" value="UniProtKB-ARBA"/>
</dbReference>
<dbReference type="InterPro" id="IPR000095">
    <property type="entry name" value="CRIB_dom"/>
</dbReference>
<dbReference type="WBParaSite" id="MBELARI_LOCUS7201">
    <property type="protein sequence ID" value="MBELARI_LOCUS7201"/>
    <property type="gene ID" value="MBELARI_LOCUS7201"/>
</dbReference>
<evidence type="ECO:0000259" key="17">
    <source>
        <dbReference type="PROSITE" id="PS50011"/>
    </source>
</evidence>
<comment type="subcellular location">
    <subcellularLocation>
        <location evidence="1">Cell projection</location>
        <location evidence="1">Axon</location>
    </subcellularLocation>
    <subcellularLocation>
        <location evidence="2">Cytoplasm</location>
    </subcellularLocation>
</comment>
<evidence type="ECO:0000256" key="3">
    <source>
        <dbReference type="ARBA" id="ARBA00008874"/>
    </source>
</evidence>
<feature type="compositionally biased region" description="Basic and acidic residues" evidence="16">
    <location>
        <begin position="56"/>
        <end position="65"/>
    </location>
</feature>
<dbReference type="PROSITE" id="PS00107">
    <property type="entry name" value="PROTEIN_KINASE_ATP"/>
    <property type="match status" value="1"/>
</dbReference>
<keyword evidence="9 15" id="KW-0547">Nucleotide-binding</keyword>
<dbReference type="SUPFAM" id="SSF56112">
    <property type="entry name" value="Protein kinase-like (PK-like)"/>
    <property type="match status" value="1"/>
</dbReference>
<sequence length="550" mass="61251">MKSLGRDDRPPPPPLRSSSSNIGGQNVVGLKPLPKEPTDTMQKKKKSLGMNPFGTKKKEKEKVSDKPVISEPSNFEHTIHVGFDAITGEFTGMPADWARLLKDSQISKLEQQQNPQAVLTALRYYTRDHEPTEKWMQPQYESGGSGSGYSPRSTETFSPKSPYGLPPIYNNAQRILGPTPSKSNVSYMQDRTSMPPNYAPPAPPEDDEAPPPVPDRPARTLSIYTKPKEEEDKEMNGGFGANVHRVGTKKKKMSDAEVVAKLRTIVTIGNPDKKYRKVDKIGCGASGSVYTAVEVSTGQEVAIKQMILQKQVKKELIINEILVMRENKHPNIVNYLDSYLVGEELWVSFKYLAGGSLTDVVTECQMEEQMIAAVCREVLQALDFLHSRHVIHRDIKSDNILLGMDGSVKLTDFGFCAQISPEQNKRTTMVGTPYWMAPEVVTRKQYGPKVDVWSLGIMAIEMVEGEPPYLNENPIRAIYLIATNGKPKFPSRDTLSPIFTQFIDAALEVSVDERWSAAQLLTHPFLRQAKPLASLYYLIVAAKKSIANNS</sequence>
<keyword evidence="12" id="KW-0966">Cell projection</keyword>
<dbReference type="InterPro" id="IPR036936">
    <property type="entry name" value="CRIB_dom_sf"/>
</dbReference>
<dbReference type="AlphaFoldDB" id="A0AAF3FJZ8"/>
<evidence type="ECO:0000256" key="16">
    <source>
        <dbReference type="SAM" id="MobiDB-lite"/>
    </source>
</evidence>
<dbReference type="InterPro" id="IPR051931">
    <property type="entry name" value="PAK3-like"/>
</dbReference>
<dbReference type="PANTHER" id="PTHR45832:SF22">
    <property type="entry name" value="SERINE_THREONINE-PROTEIN KINASE SAMKA-RELATED"/>
    <property type="match status" value="1"/>
</dbReference>
<keyword evidence="10" id="KW-0418">Kinase</keyword>
<protein>
    <recommendedName>
        <fullName evidence="4">non-specific serine/threonine protein kinase</fullName>
        <ecNumber evidence="4">2.7.11.1</ecNumber>
    </recommendedName>
</protein>
<dbReference type="GO" id="GO:0048598">
    <property type="term" value="P:embryonic morphogenesis"/>
    <property type="evidence" value="ECO:0007669"/>
    <property type="project" value="UniProtKB-ARBA"/>
</dbReference>
<evidence type="ECO:0000256" key="7">
    <source>
        <dbReference type="ARBA" id="ARBA00022527"/>
    </source>
</evidence>
<keyword evidence="19" id="KW-1185">Reference proteome</keyword>
<comment type="catalytic activity">
    <reaction evidence="14">
        <text>L-seryl-[protein] + ATP = O-phospho-L-seryl-[protein] + ADP + H(+)</text>
        <dbReference type="Rhea" id="RHEA:17989"/>
        <dbReference type="Rhea" id="RHEA-COMP:9863"/>
        <dbReference type="Rhea" id="RHEA-COMP:11604"/>
        <dbReference type="ChEBI" id="CHEBI:15378"/>
        <dbReference type="ChEBI" id="CHEBI:29999"/>
        <dbReference type="ChEBI" id="CHEBI:30616"/>
        <dbReference type="ChEBI" id="CHEBI:83421"/>
        <dbReference type="ChEBI" id="CHEBI:456216"/>
        <dbReference type="EC" id="2.7.11.1"/>
    </reaction>
</comment>
<feature type="domain" description="Protein kinase" evidence="17">
    <location>
        <begin position="275"/>
        <end position="526"/>
    </location>
</feature>
<organism evidence="19 20">
    <name type="scientific">Mesorhabditis belari</name>
    <dbReference type="NCBI Taxonomy" id="2138241"/>
    <lineage>
        <taxon>Eukaryota</taxon>
        <taxon>Metazoa</taxon>
        <taxon>Ecdysozoa</taxon>
        <taxon>Nematoda</taxon>
        <taxon>Chromadorea</taxon>
        <taxon>Rhabditida</taxon>
        <taxon>Rhabditina</taxon>
        <taxon>Rhabditomorpha</taxon>
        <taxon>Rhabditoidea</taxon>
        <taxon>Rhabditidae</taxon>
        <taxon>Mesorhabditinae</taxon>
        <taxon>Mesorhabditis</taxon>
    </lineage>
</organism>
<feature type="compositionally biased region" description="Basic and acidic residues" evidence="16">
    <location>
        <begin position="1"/>
        <end position="10"/>
    </location>
</feature>
<dbReference type="PANTHER" id="PTHR45832">
    <property type="entry name" value="SERINE/THREONINE-PROTEIN KINASE SAMKA-RELATED-RELATED"/>
    <property type="match status" value="1"/>
</dbReference>
<dbReference type="SMART" id="SM00220">
    <property type="entry name" value="S_TKc"/>
    <property type="match status" value="1"/>
</dbReference>
<dbReference type="Gene3D" id="1.10.510.10">
    <property type="entry name" value="Transferase(Phosphotransferase) domain 1"/>
    <property type="match status" value="1"/>
</dbReference>
<evidence type="ECO:0000256" key="13">
    <source>
        <dbReference type="ARBA" id="ARBA00047899"/>
    </source>
</evidence>